<accession>A0AAD2D6W8</accession>
<dbReference type="Gene3D" id="1.10.238.10">
    <property type="entry name" value="EF-hand"/>
    <property type="match status" value="1"/>
</dbReference>
<dbReference type="PRINTS" id="PR00167">
    <property type="entry name" value="CACHANNEL"/>
</dbReference>
<gene>
    <name evidence="17" type="ORF">ECRASSUSDP1_LOCUS23221</name>
</gene>
<evidence type="ECO:0000256" key="12">
    <source>
        <dbReference type="RuleBase" id="RU003808"/>
    </source>
</evidence>
<feature type="transmembrane region" description="Helical" evidence="14">
    <location>
        <begin position="1349"/>
        <end position="1370"/>
    </location>
</feature>
<feature type="transmembrane region" description="Helical" evidence="14">
    <location>
        <begin position="1382"/>
        <end position="1404"/>
    </location>
</feature>
<dbReference type="GO" id="GO:0046872">
    <property type="term" value="F:metal ion binding"/>
    <property type="evidence" value="ECO:0007669"/>
    <property type="project" value="UniProtKB-KW"/>
</dbReference>
<feature type="transmembrane region" description="Helical" evidence="14">
    <location>
        <begin position="1058"/>
        <end position="1078"/>
    </location>
</feature>
<keyword evidence="11 12" id="KW-0106">Calcium</keyword>
<dbReference type="PANTHER" id="PTHR10037">
    <property type="entry name" value="VOLTAGE-GATED CATION CHANNEL CALCIUM AND SODIUM"/>
    <property type="match status" value="1"/>
</dbReference>
<feature type="transmembrane region" description="Helical" evidence="14">
    <location>
        <begin position="1424"/>
        <end position="1446"/>
    </location>
</feature>
<feature type="transmembrane region" description="Helical" evidence="14">
    <location>
        <begin position="1148"/>
        <end position="1176"/>
    </location>
</feature>
<dbReference type="GO" id="GO:0005245">
    <property type="term" value="F:voltage-gated calcium channel activity"/>
    <property type="evidence" value="ECO:0007669"/>
    <property type="project" value="InterPro"/>
</dbReference>
<dbReference type="GO" id="GO:0005891">
    <property type="term" value="C:voltage-gated calcium channel complex"/>
    <property type="evidence" value="ECO:0007669"/>
    <property type="project" value="InterPro"/>
</dbReference>
<evidence type="ECO:0000256" key="6">
    <source>
        <dbReference type="ARBA" id="ARBA00022989"/>
    </source>
</evidence>
<evidence type="ECO:0000256" key="8">
    <source>
        <dbReference type="ARBA" id="ARBA00023136"/>
    </source>
</evidence>
<keyword evidence="8 14" id="KW-0472">Membrane</keyword>
<feature type="compositionally biased region" description="Basic and acidic residues" evidence="13">
    <location>
        <begin position="1884"/>
        <end position="1904"/>
    </location>
</feature>
<proteinExistence type="inferred from homology"/>
<sequence length="1978" mass="227557">MKYSNAIHGEFHSIADVFQNRSNKIRPKIKIKDLDEIEVKTKHTAGEELVDKSLIFLSKKNFIRKLCIKIIYWKPFDWFIISLIVINSLMLGMMDYTDENNTSWRNKIVNKSEPIFIVLFTLECIIKVIAMGFIGGKGTYLRDSWNWLDFVVVITSLLSLLPSFSNYSSIRTFRLFRPLRSLTSLGSMKLLIGTLLSSVVGLGEILIFAFFFLLIFAILGISLWAGEIHYRCRITPAPVNGDWIVAPDDFTTCGDRACPEGTYCGSLIDQHDTHGTVNVSDLYRDTKIENLNWGFTNFDNIAYAFLTIFQVTTMEGWTNIMYIYQNSSSRYIAPLYFIFLLLVGSFFVLNLTIAIMLDKYEEISSSHGDQEMINELVDLGKEAGLPNELTEFLINHDITVKKKKQSKESWKANLKLMLYENFIYNSDVVIPNGKYHSFKFTRFFFLLVEAPLFNSFIFLCIIVNTILLALEKYPEYDDSVTNFLDICNLVFTIIFAFEVILKIIGKGMKEFSRDRFNLFDTLIVIFSVLELFISSGNSSFSALRAFRLFRIFKIFRVGNLRVLLDSITMTVGSIGNYVVLLVLFIYIYALLGMQFFAGKLKFDEDGNHDTVNGTSIRENFDNIGWSFLTIFKILIGDNWNVIMYDCMRAVGDISALYFISLVVSGSIIMLNLFLAVLLGNFDNARVYMNKKKLLSELQLCKKKGMGLKESLRFVLGKVSEQVIAYTGILGSKNNKESINKIVFKRENTISSVTSKAPGIGLENDFRSSKDSKFVKMSSLPVPPKVILPQAPSEIIPELEEDDLNNSNNSKDDLSLRALENIPYNSKDEEEEKISKKKKRNDVPANQQDGRAYDERMDQKSNKVTPKSRTDNKSAMLLRSKTSRQDMSSILHIEEEEKMKANGYKFANLSRAKDPSSKSSCKMSEIMEENPISEVDRIQKDSYFSFMKTSSLFIFNEKWEMRKFLLTLVLGSENLIELDQALKNSEEFGIKNLQKSYHIKNLQIVEGKLLTDAQHIKYSKIFESIIIGLILASSILLCVDTPLSNPDSIFFIVLKNLDYVFTFLFLVEAILKIIALGFVHNNFPGISPYILNAWNILDLFVVISSLIDFGFTVSSSGPNTEQLKSLKALRAIRALRPLRMISRNEGLKISINALISSIPAMANVLLVCILFLLIFAIMGVDFFKGAYYACEDLSNEVLQTIETKQDCIDQGGSWKNYHVNFDNTINAMFTLFQMTTTEGWMSVMNRGVDTRGIDKQPETNYHIWMIFYFVWFMVIGSLFIINLFVGVIIDNFNKIKESEEIGGKGLFITENQKKWVEIQHIMLRQSLRFKAPEPKSKCRKKAYFLVNHRYFEVFIMICILLNTLLMSMRYARMSDTYEFTLETINYVFSIIFNIEMILKMIGNGIHYFKGAWNKFDFLIVVGTDIGFMINIFIGVNISTAATVVRAFRILRIFRLMKSFGKMILDALVYIIPQITNIMSLIFLLLFIYSCLGISLFAPVMYRENYNRLSNFRNFFFSIIILLRCATGEDWNLVMNDLGSTSEFEGVKCQNAQTYDEMQRDDVLGCGSDFSIPYFTTFVLIITFIAMNLTVAAVIDGLSSARKDEGALISSENINTFIDLWSDYDPKATGWVSIDAYVFLIFELPKPIGLGSEVPTNYKQNYDIMYKARMQQNSIEALVELGEEIQNGEHLKECREILIIKDKEHNKRYFYHLKKKILLREGLWLKILKDFNIPVYDDGRVHFKDVCKRLIKNSSHNEKLDGILKRKLRKKWDSRYKNVSKQDIVSTVDKIIVARIISKWIKYKRVTTRMSQQKGISIELLNYRRSRGSIPDLIPHAKPPTGVSPNKENDESFAISDEDSSSKIVPKNMNHFEEEDNNEEMNTLDPPRKQYVDTEGRLSDRNQEEETYRLEFPEESKEEIIQECFMDKTIPNYAKYQKKVKKIAPKKEAQQFSFYSSINHKYQGEEDDDLSLEEAKEIKE</sequence>
<dbReference type="GO" id="GO:0001518">
    <property type="term" value="C:voltage-gated sodium channel complex"/>
    <property type="evidence" value="ECO:0007669"/>
    <property type="project" value="TreeGrafter"/>
</dbReference>
<dbReference type="InterPro" id="IPR043203">
    <property type="entry name" value="VGCC_Ca_Na"/>
</dbReference>
<evidence type="ECO:0000313" key="17">
    <source>
        <dbReference type="EMBL" id="CAI2381758.1"/>
    </source>
</evidence>
<feature type="region of interest" description="Disordered" evidence="13">
    <location>
        <begin position="1956"/>
        <end position="1978"/>
    </location>
</feature>
<dbReference type="Gene3D" id="1.10.287.70">
    <property type="match status" value="4"/>
</dbReference>
<keyword evidence="6 14" id="KW-1133">Transmembrane helix</keyword>
<dbReference type="Gene3D" id="1.20.120.350">
    <property type="entry name" value="Voltage-gated potassium channels. Chain C"/>
    <property type="match status" value="4"/>
</dbReference>
<evidence type="ECO:0000256" key="4">
    <source>
        <dbReference type="ARBA" id="ARBA00022737"/>
    </source>
</evidence>
<feature type="transmembrane region" description="Helical" evidence="14">
    <location>
        <begin position="482"/>
        <end position="504"/>
    </location>
</feature>
<feature type="domain" description="Ion transport" evidence="15">
    <location>
        <begin position="74"/>
        <end position="365"/>
    </location>
</feature>
<comment type="caution">
    <text evidence="17">The sequence shown here is derived from an EMBL/GenBank/DDBJ whole genome shotgun (WGS) entry which is preliminary data.</text>
</comment>
<dbReference type="InterPro" id="IPR031649">
    <property type="entry name" value="GPHH_dom"/>
</dbReference>
<dbReference type="InterPro" id="IPR002077">
    <property type="entry name" value="VDCCAlpha1"/>
</dbReference>
<comment type="subcellular location">
    <subcellularLocation>
        <location evidence="1 12">Membrane</location>
        <topology evidence="1 12">Multi-pass membrane protein</topology>
    </subcellularLocation>
</comment>
<evidence type="ECO:0000256" key="11">
    <source>
        <dbReference type="PIRSR" id="PIRSR602077-1"/>
    </source>
</evidence>
<keyword evidence="10" id="KW-0407">Ion channel</keyword>
<feature type="binding site" evidence="11">
    <location>
        <position position="315"/>
    </location>
    <ligand>
        <name>Ca(2+)</name>
        <dbReference type="ChEBI" id="CHEBI:29108"/>
    </ligand>
</feature>
<feature type="region of interest" description="Disordered" evidence="13">
    <location>
        <begin position="797"/>
        <end position="882"/>
    </location>
</feature>
<evidence type="ECO:0000256" key="3">
    <source>
        <dbReference type="ARBA" id="ARBA00022692"/>
    </source>
</evidence>
<organism evidence="17 18">
    <name type="scientific">Euplotes crassus</name>
    <dbReference type="NCBI Taxonomy" id="5936"/>
    <lineage>
        <taxon>Eukaryota</taxon>
        <taxon>Sar</taxon>
        <taxon>Alveolata</taxon>
        <taxon>Ciliophora</taxon>
        <taxon>Intramacronucleata</taxon>
        <taxon>Spirotrichea</taxon>
        <taxon>Hypotrichia</taxon>
        <taxon>Euplotida</taxon>
        <taxon>Euplotidae</taxon>
        <taxon>Moneuplotes</taxon>
    </lineage>
</organism>
<feature type="transmembrane region" description="Helical" evidence="14">
    <location>
        <begin position="1480"/>
        <end position="1500"/>
    </location>
</feature>
<feature type="domain" description="Ion transport" evidence="15">
    <location>
        <begin position="1019"/>
        <end position="1298"/>
    </location>
</feature>
<evidence type="ECO:0000256" key="2">
    <source>
        <dbReference type="ARBA" id="ARBA00022448"/>
    </source>
</evidence>
<evidence type="ECO:0000256" key="7">
    <source>
        <dbReference type="ARBA" id="ARBA00023065"/>
    </source>
</evidence>
<feature type="binding site" evidence="11">
    <location>
        <position position="1237"/>
    </location>
    <ligand>
        <name>Ca(2+)</name>
        <dbReference type="ChEBI" id="CHEBI:29108"/>
    </ligand>
</feature>
<keyword evidence="12" id="KW-0109">Calcium transport</keyword>
<feature type="transmembrane region" description="Helical" evidence="14">
    <location>
        <begin position="1090"/>
        <end position="1110"/>
    </location>
</feature>
<feature type="transmembrane region" description="Helical" evidence="14">
    <location>
        <begin position="336"/>
        <end position="357"/>
    </location>
</feature>
<feature type="transmembrane region" description="Helical" evidence="14">
    <location>
        <begin position="205"/>
        <end position="225"/>
    </location>
</feature>
<feature type="transmembrane region" description="Helical" evidence="14">
    <location>
        <begin position="1570"/>
        <end position="1593"/>
    </location>
</feature>
<feature type="transmembrane region" description="Helical" evidence="14">
    <location>
        <begin position="1264"/>
        <end position="1288"/>
    </location>
</feature>
<evidence type="ECO:0000256" key="13">
    <source>
        <dbReference type="SAM" id="MobiDB-lite"/>
    </source>
</evidence>
<keyword evidence="4" id="KW-0677">Repeat</keyword>
<feature type="compositionally biased region" description="Basic and acidic residues" evidence="13">
    <location>
        <begin position="850"/>
        <end position="860"/>
    </location>
</feature>
<dbReference type="Proteomes" id="UP001295684">
    <property type="component" value="Unassembled WGS sequence"/>
</dbReference>
<feature type="transmembrane region" description="Helical" evidence="14">
    <location>
        <begin position="1020"/>
        <end position="1038"/>
    </location>
</feature>
<evidence type="ECO:0000256" key="10">
    <source>
        <dbReference type="ARBA" id="ARBA00023303"/>
    </source>
</evidence>
<feature type="transmembrane region" description="Helical" evidence="14">
    <location>
        <begin position="301"/>
        <end position="324"/>
    </location>
</feature>
<keyword evidence="7" id="KW-0406">Ion transport</keyword>
<feature type="transmembrane region" description="Helical" evidence="14">
    <location>
        <begin position="147"/>
        <end position="167"/>
    </location>
</feature>
<keyword evidence="5 12" id="KW-0851">Voltage-gated channel</keyword>
<name>A0AAD2D6W8_EUPCR</name>
<evidence type="ECO:0000313" key="18">
    <source>
        <dbReference type="Proteomes" id="UP001295684"/>
    </source>
</evidence>
<feature type="domain" description="Ion transport" evidence="15">
    <location>
        <begin position="1347"/>
        <end position="1602"/>
    </location>
</feature>
<keyword evidence="9" id="KW-0325">Glycoprotein</keyword>
<dbReference type="Pfam" id="PF16905">
    <property type="entry name" value="GPHH"/>
    <property type="match status" value="1"/>
</dbReference>
<dbReference type="InterPro" id="IPR005821">
    <property type="entry name" value="Ion_trans_dom"/>
</dbReference>
<feature type="region of interest" description="Disordered" evidence="13">
    <location>
        <begin position="1830"/>
        <end position="1904"/>
    </location>
</feature>
<dbReference type="FunFam" id="1.20.120.350:FF:000009">
    <property type="entry name" value="Voltage-dependent T-type calcium channel subunit alpha"/>
    <property type="match status" value="1"/>
</dbReference>
<keyword evidence="12" id="KW-0107">Calcium channel</keyword>
<comment type="similarity">
    <text evidence="12">Belongs to the calcium channel alpha-1 subunit (TC 1.A.1.11) family.</text>
</comment>
<feature type="transmembrane region" description="Helical" evidence="14">
    <location>
        <begin position="76"/>
        <end position="94"/>
    </location>
</feature>
<feature type="transmembrane region" description="Helical" evidence="14">
    <location>
        <begin position="443"/>
        <end position="470"/>
    </location>
</feature>
<keyword evidence="18" id="KW-1185">Reference proteome</keyword>
<keyword evidence="3 14" id="KW-0812">Transmembrane</keyword>
<dbReference type="GO" id="GO:0005248">
    <property type="term" value="F:voltage-gated sodium channel activity"/>
    <property type="evidence" value="ECO:0007669"/>
    <property type="project" value="TreeGrafter"/>
</dbReference>
<evidence type="ECO:0000256" key="1">
    <source>
        <dbReference type="ARBA" id="ARBA00004141"/>
    </source>
</evidence>
<dbReference type="EMBL" id="CAMPGE010023879">
    <property type="protein sequence ID" value="CAI2381758.1"/>
    <property type="molecule type" value="Genomic_DNA"/>
</dbReference>
<protein>
    <submittedName>
        <fullName evidence="17">Uncharacterized protein</fullName>
    </submittedName>
</protein>
<evidence type="ECO:0000256" key="14">
    <source>
        <dbReference type="SAM" id="Phobius"/>
    </source>
</evidence>
<reference evidence="17" key="1">
    <citation type="submission" date="2023-07" db="EMBL/GenBank/DDBJ databases">
        <authorList>
            <consortium name="AG Swart"/>
            <person name="Singh M."/>
            <person name="Singh A."/>
            <person name="Seah K."/>
            <person name="Emmerich C."/>
        </authorList>
    </citation>
    <scope>NUCLEOTIDE SEQUENCE</scope>
    <source>
        <strain evidence="17">DP1</strain>
    </source>
</reference>
<feature type="transmembrane region" description="Helical" evidence="14">
    <location>
        <begin position="516"/>
        <end position="533"/>
    </location>
</feature>
<dbReference type="SUPFAM" id="SSF81324">
    <property type="entry name" value="Voltage-gated potassium channels"/>
    <property type="match status" value="4"/>
</dbReference>
<feature type="transmembrane region" description="Helical" evidence="14">
    <location>
        <begin position="655"/>
        <end position="681"/>
    </location>
</feature>
<feature type="transmembrane region" description="Helical" evidence="14">
    <location>
        <begin position="115"/>
        <end position="135"/>
    </location>
</feature>
<feature type="transmembrane region" description="Helical" evidence="14">
    <location>
        <begin position="576"/>
        <end position="597"/>
    </location>
</feature>
<dbReference type="PANTHER" id="PTHR10037:SF62">
    <property type="entry name" value="SODIUM CHANNEL PROTEIN 60E"/>
    <property type="match status" value="1"/>
</dbReference>
<dbReference type="FunFam" id="1.20.120.350:FF:000095">
    <property type="entry name" value="Voltage-gated Ca2+ channel, alpha subunit"/>
    <property type="match status" value="1"/>
</dbReference>
<keyword evidence="2" id="KW-0813">Transport</keyword>
<dbReference type="InterPro" id="IPR027359">
    <property type="entry name" value="Volt_channel_dom_sf"/>
</dbReference>
<evidence type="ECO:0000259" key="15">
    <source>
        <dbReference type="Pfam" id="PF00520"/>
    </source>
</evidence>
<keyword evidence="11" id="KW-0479">Metal-binding</keyword>
<dbReference type="Pfam" id="PF00520">
    <property type="entry name" value="Ion_trans"/>
    <property type="match status" value="4"/>
</dbReference>
<evidence type="ECO:0000256" key="5">
    <source>
        <dbReference type="ARBA" id="ARBA00022882"/>
    </source>
</evidence>
<evidence type="ECO:0000259" key="16">
    <source>
        <dbReference type="Pfam" id="PF16905"/>
    </source>
</evidence>
<evidence type="ECO:0000256" key="9">
    <source>
        <dbReference type="ARBA" id="ARBA00023180"/>
    </source>
</evidence>
<feature type="domain" description="Ion transport" evidence="15">
    <location>
        <begin position="451"/>
        <end position="685"/>
    </location>
</feature>
<feature type="domain" description="Voltage-dependent L-type calcium channel IQ-associated" evidence="16">
    <location>
        <begin position="1615"/>
        <end position="1656"/>
    </location>
</feature>